<comment type="caution">
    <text evidence="1">The sequence shown here is derived from an EMBL/GenBank/DDBJ whole genome shotgun (WGS) entry which is preliminary data.</text>
</comment>
<protein>
    <submittedName>
        <fullName evidence="1">Uncharacterized protein</fullName>
    </submittedName>
</protein>
<dbReference type="Proteomes" id="UP000766486">
    <property type="component" value="Unassembled WGS sequence"/>
</dbReference>
<evidence type="ECO:0000313" key="1">
    <source>
        <dbReference type="EMBL" id="VUC37636.1"/>
    </source>
</evidence>
<organism evidence="1 2">
    <name type="scientific">Bionectria ochroleuca</name>
    <name type="common">Gliocladium roseum</name>
    <dbReference type="NCBI Taxonomy" id="29856"/>
    <lineage>
        <taxon>Eukaryota</taxon>
        <taxon>Fungi</taxon>
        <taxon>Dikarya</taxon>
        <taxon>Ascomycota</taxon>
        <taxon>Pezizomycotina</taxon>
        <taxon>Sordariomycetes</taxon>
        <taxon>Hypocreomycetidae</taxon>
        <taxon>Hypocreales</taxon>
        <taxon>Bionectriaceae</taxon>
        <taxon>Clonostachys</taxon>
    </lineage>
</organism>
<proteinExistence type="predicted"/>
<reference evidence="1 2" key="1">
    <citation type="submission" date="2019-06" db="EMBL/GenBank/DDBJ databases">
        <authorList>
            <person name="Broberg M."/>
        </authorList>
    </citation>
    <scope>NUCLEOTIDE SEQUENCE [LARGE SCALE GENOMIC DNA]</scope>
</reference>
<evidence type="ECO:0000313" key="2">
    <source>
        <dbReference type="Proteomes" id="UP000766486"/>
    </source>
</evidence>
<name>A0ABY6V4U7_BIOOC</name>
<sequence length="413" mass="43359">MGCLVSVCDHVFDGLDITSTQHNETHGQTNSLAVECRVLEQDVPEFLEDTNITSCHSCNSQTKSTTVLQDLIFRIVKLGLKVLESTSTVVGMDQTIGIQSTTLTVNGATAQPTRSREGGSRREFGPVHSLAKPVEVVTEELVVRSTLVHEGIAECDGTVENRAAAFETVADLCQNAEVEVEGDLVGICQGGTIAVLDQGLQHARRFLVRVEVDDALGNGKIVGVGDLVNGPGGSILYLGLGAGSILAGALDDIAENLEIPGLDGNANHLSVTALLETALEKALDDSLQSGLGSLVGEVGNGARTPVLSNRLEGGAENGVIDGIAREKRLGRKCRLGEGCRSRKLRKLSALGRLGARVLRGGRSNVLVDALGDDGLLEFAVRIKLEQVACSKGKHHAIVVGLEMVVDLGKNQGG</sequence>
<accession>A0ABY6V4U7</accession>
<gene>
    <name evidence="1" type="ORF">CLO192961_LOCUS478268</name>
</gene>
<dbReference type="EMBL" id="CABFNS010001020">
    <property type="protein sequence ID" value="VUC37636.1"/>
    <property type="molecule type" value="Genomic_DNA"/>
</dbReference>
<keyword evidence="2" id="KW-1185">Reference proteome</keyword>